<feature type="signal peptide" evidence="2">
    <location>
        <begin position="1"/>
        <end position="24"/>
    </location>
</feature>
<evidence type="ECO:0000313" key="3">
    <source>
        <dbReference type="EMBL" id="MDR6268736.1"/>
    </source>
</evidence>
<dbReference type="Proteomes" id="UP001185069">
    <property type="component" value="Unassembled WGS sequence"/>
</dbReference>
<dbReference type="InterPro" id="IPR038646">
    <property type="entry name" value="Atu4866-like_sf"/>
</dbReference>
<name>A0ABU1J8J0_9MICC</name>
<protein>
    <submittedName>
        <fullName evidence="3">Heat shock protein HslJ</fullName>
    </submittedName>
</protein>
<keyword evidence="2" id="KW-0732">Signal</keyword>
<evidence type="ECO:0000313" key="4">
    <source>
        <dbReference type="Proteomes" id="UP001185069"/>
    </source>
</evidence>
<accession>A0ABU1J8J0</accession>
<comment type="caution">
    <text evidence="3">The sequence shown here is derived from an EMBL/GenBank/DDBJ whole genome shotgun (WGS) entry which is preliminary data.</text>
</comment>
<proteinExistence type="predicted"/>
<feature type="region of interest" description="Disordered" evidence="1">
    <location>
        <begin position="22"/>
        <end position="47"/>
    </location>
</feature>
<feature type="chain" id="PRO_5045645901" evidence="2">
    <location>
        <begin position="25"/>
        <end position="116"/>
    </location>
</feature>
<keyword evidence="3" id="KW-0346">Stress response</keyword>
<evidence type="ECO:0000256" key="1">
    <source>
        <dbReference type="SAM" id="MobiDB-lite"/>
    </source>
</evidence>
<gene>
    <name evidence="3" type="ORF">JOE69_000974</name>
</gene>
<keyword evidence="4" id="KW-1185">Reference proteome</keyword>
<dbReference type="RefSeq" id="WP_296365254.1">
    <property type="nucleotide sequence ID" value="NZ_BAAAHY010000006.1"/>
</dbReference>
<dbReference type="EMBL" id="JAVDQF010000001">
    <property type="protein sequence ID" value="MDR6268736.1"/>
    <property type="molecule type" value="Genomic_DNA"/>
</dbReference>
<evidence type="ECO:0000256" key="2">
    <source>
        <dbReference type="SAM" id="SignalP"/>
    </source>
</evidence>
<sequence>MKRIRPIMLILALGLALTGCDGSAGSPPATSSQQSPETLGNAEVSGTYTSGGWVIRLAPDGTWEEDLNGQVNAYGGAYTLDGNTITLNDRRGSSETATISGNELRLPSITLQKQAP</sequence>
<reference evidence="3 4" key="1">
    <citation type="submission" date="2023-07" db="EMBL/GenBank/DDBJ databases">
        <title>Sequencing the genomes of 1000 actinobacteria strains.</title>
        <authorList>
            <person name="Klenk H.-P."/>
        </authorList>
    </citation>
    <scope>NUCLEOTIDE SEQUENCE [LARGE SCALE GENOMIC DNA]</scope>
    <source>
        <strain evidence="3 4">DSM 14555</strain>
    </source>
</reference>
<dbReference type="PROSITE" id="PS51257">
    <property type="entry name" value="PROKAR_LIPOPROTEIN"/>
    <property type="match status" value="1"/>
</dbReference>
<dbReference type="Gene3D" id="2.40.128.290">
    <property type="entry name" value="Uncharacterised protein Atu4866, PF11512"/>
    <property type="match status" value="1"/>
</dbReference>
<feature type="compositionally biased region" description="Polar residues" evidence="1">
    <location>
        <begin position="28"/>
        <end position="47"/>
    </location>
</feature>
<organism evidence="3 4">
    <name type="scientific">Arthrobacter russicus</name>
    <dbReference type="NCBI Taxonomy" id="172040"/>
    <lineage>
        <taxon>Bacteria</taxon>
        <taxon>Bacillati</taxon>
        <taxon>Actinomycetota</taxon>
        <taxon>Actinomycetes</taxon>
        <taxon>Micrococcales</taxon>
        <taxon>Micrococcaceae</taxon>
        <taxon>Arthrobacter</taxon>
    </lineage>
</organism>